<evidence type="ECO:0008006" key="4">
    <source>
        <dbReference type="Google" id="ProtNLM"/>
    </source>
</evidence>
<comment type="caution">
    <text evidence="2">The sequence shown here is derived from an EMBL/GenBank/DDBJ whole genome shotgun (WGS) entry which is preliminary data.</text>
</comment>
<feature type="region of interest" description="Disordered" evidence="1">
    <location>
        <begin position="383"/>
        <end position="412"/>
    </location>
</feature>
<sequence>MSQSLLNFRDIESWLAAPATTEGDAGFISKLFTAIHRSMVSFAKIHSIMNQGGFDQCRNDSERFFLWGDGLSITDGDLDETLERSREVRFRVLSLLLGLGTAVLEGLSRAKVLSSQVLCDQYDSLQGLLTATETILQEMESDELIRGAPGSESDSSESETPDIVAEISTYVDCLLDMAPVLENPAIDIDIDWPGKPPERMKEKFTVFSDEALIYCRKIRDRFEAAPKYLVERLAEANVIRAATLRKLQVQPVKSANPIRDDITESLFSSTHHRFTETTESTAQSSRTIPWAQHESGHASLPTSGFECPFCSAIYQRERSLYYKHVSIHLQEISLSVLPHPADDDDDFDTDESDLELAPLEWGGTLPIDTGDDSAMTQPIAQATGETDPRVNEAAEPQGIAPQPPVTGYNEHDIDLDNIIDQLLEE</sequence>
<evidence type="ECO:0000313" key="3">
    <source>
        <dbReference type="Proteomes" id="UP000294003"/>
    </source>
</evidence>
<accession>A0ABY0GX90</accession>
<protein>
    <recommendedName>
        <fullName evidence="4">C2H2-type domain-containing protein</fullName>
    </recommendedName>
</protein>
<name>A0ABY0GX90_9PEZI</name>
<keyword evidence="3" id="KW-1185">Reference proteome</keyword>
<reference evidence="2 3" key="1">
    <citation type="submission" date="2018-06" db="EMBL/GenBank/DDBJ databases">
        <title>Complete Genomes of Monosporascus.</title>
        <authorList>
            <person name="Robinson A.J."/>
            <person name="Natvig D.O."/>
        </authorList>
    </citation>
    <scope>NUCLEOTIDE SEQUENCE [LARGE SCALE GENOMIC DNA]</scope>
    <source>
        <strain evidence="2 3">CBS 609.92</strain>
    </source>
</reference>
<dbReference type="EMBL" id="QJNS01000320">
    <property type="protein sequence ID" value="RYO79635.1"/>
    <property type="molecule type" value="Genomic_DNA"/>
</dbReference>
<proteinExistence type="predicted"/>
<organism evidence="2 3">
    <name type="scientific">Monosporascus cannonballus</name>
    <dbReference type="NCBI Taxonomy" id="155416"/>
    <lineage>
        <taxon>Eukaryota</taxon>
        <taxon>Fungi</taxon>
        <taxon>Dikarya</taxon>
        <taxon>Ascomycota</taxon>
        <taxon>Pezizomycotina</taxon>
        <taxon>Sordariomycetes</taxon>
        <taxon>Xylariomycetidae</taxon>
        <taxon>Xylariales</taxon>
        <taxon>Xylariales incertae sedis</taxon>
        <taxon>Monosporascus</taxon>
    </lineage>
</organism>
<dbReference type="Proteomes" id="UP000294003">
    <property type="component" value="Unassembled WGS sequence"/>
</dbReference>
<evidence type="ECO:0000256" key="1">
    <source>
        <dbReference type="SAM" id="MobiDB-lite"/>
    </source>
</evidence>
<gene>
    <name evidence="2" type="ORF">DL762_008075</name>
</gene>
<evidence type="ECO:0000313" key="2">
    <source>
        <dbReference type="EMBL" id="RYO79635.1"/>
    </source>
</evidence>